<dbReference type="InterPro" id="IPR023638">
    <property type="entry name" value="Ribosomal_eL19_CS"/>
</dbReference>
<name>A0A444L7H1_METS7</name>
<dbReference type="SMART" id="SM01416">
    <property type="entry name" value="Ribosomal_L19e"/>
    <property type="match status" value="1"/>
</dbReference>
<comment type="function">
    <text evidence="6">Binds to the 23S rRNA.</text>
</comment>
<dbReference type="InterPro" id="IPR015973">
    <property type="entry name" value="Ribosomal_eL19_dom2"/>
</dbReference>
<accession>A0A444L7H1</accession>
<evidence type="ECO:0000256" key="7">
    <source>
        <dbReference type="RuleBase" id="RU000574"/>
    </source>
</evidence>
<dbReference type="InterPro" id="IPR033936">
    <property type="entry name" value="Ribosomal_eL19_arc"/>
</dbReference>
<dbReference type="Pfam" id="PF01280">
    <property type="entry name" value="Ribosomal_L19e"/>
    <property type="match status" value="1"/>
</dbReference>
<sequence>MSLSNQRRLAAEVLGVGETRVWIDPTRFEDVVAAITREDIRNLIKEGVIKARPERGVSRGRYRMVHLQKKKGLRKGPGSRKGKVEGDEWEFRIRSMRAFLRLLKKRKIIAPGVYRELYLKAKGGAFHDKRQLKTYIDEHGLARR</sequence>
<evidence type="ECO:0000313" key="9">
    <source>
        <dbReference type="EMBL" id="RWX73532.1"/>
    </source>
</evidence>
<dbReference type="InterPro" id="IPR000196">
    <property type="entry name" value="Ribosomal_eL19_dom"/>
</dbReference>
<evidence type="ECO:0000256" key="4">
    <source>
        <dbReference type="ARBA" id="ARBA00022980"/>
    </source>
</evidence>
<keyword evidence="3 6" id="KW-0694">RNA-binding</keyword>
<evidence type="ECO:0000259" key="8">
    <source>
        <dbReference type="SMART" id="SM01416"/>
    </source>
</evidence>
<feature type="domain" description="Large ribosomal subunit protein eL19" evidence="8">
    <location>
        <begin position="2"/>
        <end position="140"/>
    </location>
</feature>
<dbReference type="Gene3D" id="1.20.5.560">
    <property type="entry name" value="Single Heli x bin"/>
    <property type="match status" value="1"/>
</dbReference>
<keyword evidence="2 6" id="KW-0699">rRNA-binding</keyword>
<dbReference type="InterPro" id="IPR039547">
    <property type="entry name" value="Ribosomal_eL19"/>
</dbReference>
<dbReference type="Gene3D" id="1.10.1650.10">
    <property type="match status" value="1"/>
</dbReference>
<comment type="subunit">
    <text evidence="6">Part of the 50S ribosomal subunit.</text>
</comment>
<gene>
    <name evidence="6" type="primary">rpl19e</name>
    <name evidence="9" type="ORF">Metus_1506</name>
</gene>
<reference evidence="9 10" key="1">
    <citation type="submission" date="2018-12" db="EMBL/GenBank/DDBJ databases">
        <title>The complete genome of the methanogenic archaea of the candidate phylum Verstraetearchaeota, obtained from the metagenome of underground thermal water.</title>
        <authorList>
            <person name="Kadnikov V.V."/>
            <person name="Mardanov A.V."/>
            <person name="Beletsky A.V."/>
            <person name="Karnachuk O.V."/>
            <person name="Ravin N.V."/>
        </authorList>
    </citation>
    <scope>NUCLEOTIDE SEQUENCE [LARGE SCALE GENOMIC DNA]</scope>
    <source>
        <strain evidence="9">Ch88</strain>
    </source>
</reference>
<keyword evidence="5 6" id="KW-0687">Ribonucleoprotein</keyword>
<dbReference type="PROSITE" id="PS00526">
    <property type="entry name" value="RIBOSOMAL_L19E"/>
    <property type="match status" value="1"/>
</dbReference>
<protein>
    <recommendedName>
        <fullName evidence="6">Large ribosomal subunit protein eL19</fullName>
    </recommendedName>
</protein>
<dbReference type="InterPro" id="IPR057259">
    <property type="entry name" value="Ribosomal_L19e"/>
</dbReference>
<dbReference type="InterPro" id="IPR015972">
    <property type="entry name" value="Ribosomal_eL19_dom1"/>
</dbReference>
<dbReference type="FunFam" id="1.10.1650.10:FF:000001">
    <property type="entry name" value="Ribosomal protein L19"/>
    <property type="match status" value="1"/>
</dbReference>
<dbReference type="GO" id="GO:0070180">
    <property type="term" value="F:large ribosomal subunit rRNA binding"/>
    <property type="evidence" value="ECO:0007669"/>
    <property type="project" value="UniProtKB-UniRule"/>
</dbReference>
<dbReference type="AlphaFoldDB" id="A0A444L7H1"/>
<dbReference type="InterPro" id="IPR015974">
    <property type="entry name" value="Ribosomal_eL19_dom3"/>
</dbReference>
<comment type="similarity">
    <text evidence="1 6 7">Belongs to the eukaryotic ribosomal protein eL19 family.</text>
</comment>
<dbReference type="CDD" id="cd01418">
    <property type="entry name" value="Ribosomal_L19e_A"/>
    <property type="match status" value="1"/>
</dbReference>
<dbReference type="GO" id="GO:0006412">
    <property type="term" value="P:translation"/>
    <property type="evidence" value="ECO:0007669"/>
    <property type="project" value="UniProtKB-UniRule"/>
</dbReference>
<dbReference type="Proteomes" id="UP000288215">
    <property type="component" value="Unassembled WGS sequence"/>
</dbReference>
<comment type="caution">
    <text evidence="9">The sequence shown here is derived from an EMBL/GenBank/DDBJ whole genome shotgun (WGS) entry which is preliminary data.</text>
</comment>
<evidence type="ECO:0000256" key="3">
    <source>
        <dbReference type="ARBA" id="ARBA00022884"/>
    </source>
</evidence>
<dbReference type="Pfam" id="PF25476">
    <property type="entry name" value="Ribosomal_L19e_C"/>
    <property type="match status" value="1"/>
</dbReference>
<dbReference type="InterPro" id="IPR057260">
    <property type="entry name" value="Ribosomal_L19e_C"/>
</dbReference>
<proteinExistence type="inferred from homology"/>
<dbReference type="HAMAP" id="MF_01475">
    <property type="entry name" value="Ribosomal_eL19"/>
    <property type="match status" value="1"/>
</dbReference>
<evidence type="ECO:0000256" key="1">
    <source>
        <dbReference type="ARBA" id="ARBA00011082"/>
    </source>
</evidence>
<keyword evidence="4 6" id="KW-0689">Ribosomal protein</keyword>
<dbReference type="NCBIfam" id="NF006343">
    <property type="entry name" value="PRK08570.1"/>
    <property type="match status" value="1"/>
</dbReference>
<organism evidence="9 10">
    <name type="scientific">Methanosuratincola subterraneus</name>
    <dbReference type="NCBI Taxonomy" id="2593994"/>
    <lineage>
        <taxon>Archaea</taxon>
        <taxon>Thermoproteota</taxon>
        <taxon>Methanosuratincolia</taxon>
        <taxon>Candidatus Methanomethylicales</taxon>
        <taxon>Candidatus Methanomethylicaceae</taxon>
        <taxon>Candidatus Methanosuratincola (ex Vanwonterghem et al. 2016)</taxon>
    </lineage>
</organism>
<evidence type="ECO:0000256" key="5">
    <source>
        <dbReference type="ARBA" id="ARBA00023274"/>
    </source>
</evidence>
<evidence type="ECO:0000256" key="2">
    <source>
        <dbReference type="ARBA" id="ARBA00022730"/>
    </source>
</evidence>
<dbReference type="InterPro" id="IPR035970">
    <property type="entry name" value="60S_ribosomal_eL19_sf"/>
</dbReference>
<dbReference type="SUPFAM" id="SSF48140">
    <property type="entry name" value="Ribosomal protein L19 (L19e)"/>
    <property type="match status" value="1"/>
</dbReference>
<dbReference type="GO" id="GO:0003735">
    <property type="term" value="F:structural constituent of ribosome"/>
    <property type="evidence" value="ECO:0007669"/>
    <property type="project" value="InterPro"/>
</dbReference>
<dbReference type="GO" id="GO:0022625">
    <property type="term" value="C:cytosolic large ribosomal subunit"/>
    <property type="evidence" value="ECO:0007669"/>
    <property type="project" value="InterPro"/>
</dbReference>
<dbReference type="PANTHER" id="PTHR10722">
    <property type="entry name" value="60S RIBOSOMAL PROTEIN L19"/>
    <property type="match status" value="1"/>
</dbReference>
<evidence type="ECO:0000256" key="6">
    <source>
        <dbReference type="HAMAP-Rule" id="MF_01475"/>
    </source>
</evidence>
<dbReference type="EMBL" id="RXGA01000003">
    <property type="protein sequence ID" value="RWX73532.1"/>
    <property type="molecule type" value="Genomic_DNA"/>
</dbReference>
<evidence type="ECO:0000313" key="10">
    <source>
        <dbReference type="Proteomes" id="UP000288215"/>
    </source>
</evidence>
<dbReference type="Gene3D" id="1.10.1200.60">
    <property type="match status" value="1"/>
</dbReference>